<proteinExistence type="predicted"/>
<accession>A0AAJ1QQ45</accession>
<dbReference type="Proteomes" id="UP001238973">
    <property type="component" value="Unassembled WGS sequence"/>
</dbReference>
<organism evidence="1 2">
    <name type="scientific">Peribacillus frigoritolerans</name>
    <dbReference type="NCBI Taxonomy" id="450367"/>
    <lineage>
        <taxon>Bacteria</taxon>
        <taxon>Bacillati</taxon>
        <taxon>Bacillota</taxon>
        <taxon>Bacilli</taxon>
        <taxon>Bacillales</taxon>
        <taxon>Bacillaceae</taxon>
        <taxon>Peribacillus</taxon>
    </lineage>
</organism>
<dbReference type="EMBL" id="JAUCFI010000003">
    <property type="protein sequence ID" value="MDM5285652.1"/>
    <property type="molecule type" value="Genomic_DNA"/>
</dbReference>
<comment type="caution">
    <text evidence="1">The sequence shown here is derived from an EMBL/GenBank/DDBJ whole genome shotgun (WGS) entry which is preliminary data.</text>
</comment>
<name>A0AAJ1QQ45_9BACI</name>
<protein>
    <submittedName>
        <fullName evidence="1">Uncharacterized protein</fullName>
    </submittedName>
</protein>
<evidence type="ECO:0000313" key="2">
    <source>
        <dbReference type="Proteomes" id="UP001238973"/>
    </source>
</evidence>
<sequence>MDTELRLLTNKLLKKEKESSEQIINDFKRYLNQNSHNIIFNWHPLGFVHSKLCYIPNIGDLRLHVWLDGFRNTQLPHMPIHDHIFNVNSFILSGTVTNHIFEVGNGKDNGHLYRTYEAQYNNGGSLLSPTEELLTCRLKSSDIYSKGDFYIVKKELFHETIVEAGNFAATLVITTERDDTKQPKILGPIKSHEYFYSREKCNEPIFEIIKERIY</sequence>
<dbReference type="AlphaFoldDB" id="A0AAJ1QQ45"/>
<reference evidence="1" key="1">
    <citation type="submission" date="2023-06" db="EMBL/GenBank/DDBJ databases">
        <title>Comparative genomics of Bacillaceae isolates and their secondary metabolite potential.</title>
        <authorList>
            <person name="Song L."/>
            <person name="Nielsen L.J."/>
            <person name="Mohite O."/>
            <person name="Xu X."/>
            <person name="Weber T."/>
            <person name="Kovacs A.T."/>
        </authorList>
    </citation>
    <scope>NUCLEOTIDE SEQUENCE</scope>
    <source>
        <strain evidence="1">G1S1</strain>
    </source>
</reference>
<gene>
    <name evidence="1" type="ORF">QUF85_20450</name>
</gene>
<evidence type="ECO:0000313" key="1">
    <source>
        <dbReference type="EMBL" id="MDM5285652.1"/>
    </source>
</evidence>
<dbReference type="RefSeq" id="WP_289350547.1">
    <property type="nucleotide sequence ID" value="NZ_JAUCFI010000003.1"/>
</dbReference>